<proteinExistence type="inferred from homology"/>
<dbReference type="EMBL" id="QZXA01000007">
    <property type="protein sequence ID" value="RJT32470.1"/>
    <property type="molecule type" value="Genomic_DNA"/>
</dbReference>
<comment type="pathway">
    <text evidence="6">Amino-acid biosynthesis.</text>
</comment>
<comment type="similarity">
    <text evidence="2">Belongs to the class-II pyridoxal-phosphate-dependent aminotransferase family. Histidinol-phosphate aminotransferase subfamily.</text>
</comment>
<protein>
    <submittedName>
        <fullName evidence="9">Pyridoxal phosphate-dependent aminotransferase</fullName>
    </submittedName>
</protein>
<dbReference type="GO" id="GO:0008483">
    <property type="term" value="F:transaminase activity"/>
    <property type="evidence" value="ECO:0007669"/>
    <property type="project" value="UniProtKB-KW"/>
</dbReference>
<sequence>MRLRPPLSPLIAALPSTVPFVGPEAQERERGRAFRARIGANESSFGPSPRVIARIERVARDQWMYCDPDNYELKVAAAAHHDVAVENVVVGEGIDGLLSLVARMYVAPGDAVVTSLGAYPTFNFHIAGVGGRLVTVPYENDRESLNGLLTAVVKEKAPLVYLSNPDNPMGSWWEADEVIRFIEALPETTMLVLDEAYGELGPASALPPIDISRPNVIRMRTFSKAYGLAGIRCGYAIAEAQVIRDFEKIRNHYGVSRMAQIAGVEALADQAYLETVVARVAAGRRRIAAIAEQNGLKPLASATNFVTIDCGHDGPFALKVLQGLLSRDVFIRKPMAPGLDRCIRVSVGLDHELDIFAEELPGALAAARGN</sequence>
<keyword evidence="3 9" id="KW-0032">Aminotransferase</keyword>
<evidence type="ECO:0000256" key="5">
    <source>
        <dbReference type="ARBA" id="ARBA00022898"/>
    </source>
</evidence>
<dbReference type="InterPro" id="IPR004839">
    <property type="entry name" value="Aminotransferase_I/II_large"/>
</dbReference>
<comment type="cofactor">
    <cofactor evidence="1 7">
        <name>pyridoxal 5'-phosphate</name>
        <dbReference type="ChEBI" id="CHEBI:597326"/>
    </cofactor>
</comment>
<organism evidence="9 10">
    <name type="scientific">Mesorhizobium jarvisii</name>
    <dbReference type="NCBI Taxonomy" id="1777867"/>
    <lineage>
        <taxon>Bacteria</taxon>
        <taxon>Pseudomonadati</taxon>
        <taxon>Pseudomonadota</taxon>
        <taxon>Alphaproteobacteria</taxon>
        <taxon>Hyphomicrobiales</taxon>
        <taxon>Phyllobacteriaceae</taxon>
        <taxon>Mesorhizobium</taxon>
    </lineage>
</organism>
<dbReference type="InterPro" id="IPR050106">
    <property type="entry name" value="HistidinolP_aminotransfase"/>
</dbReference>
<keyword evidence="5 7" id="KW-0663">Pyridoxal phosphate</keyword>
<dbReference type="InterPro" id="IPR015424">
    <property type="entry name" value="PyrdxlP-dep_Trfase"/>
</dbReference>
<dbReference type="PROSITE" id="PS00599">
    <property type="entry name" value="AA_TRANSFER_CLASS_2"/>
    <property type="match status" value="1"/>
</dbReference>
<dbReference type="RefSeq" id="WP_064985035.1">
    <property type="nucleotide sequence ID" value="NZ_CP033507.1"/>
</dbReference>
<evidence type="ECO:0000256" key="4">
    <source>
        <dbReference type="ARBA" id="ARBA00022679"/>
    </source>
</evidence>
<dbReference type="Pfam" id="PF00155">
    <property type="entry name" value="Aminotran_1_2"/>
    <property type="match status" value="1"/>
</dbReference>
<dbReference type="InterPro" id="IPR015421">
    <property type="entry name" value="PyrdxlP-dep_Trfase_major"/>
</dbReference>
<evidence type="ECO:0000313" key="9">
    <source>
        <dbReference type="EMBL" id="RJT32470.1"/>
    </source>
</evidence>
<dbReference type="InterPro" id="IPR015422">
    <property type="entry name" value="PyrdxlP-dep_Trfase_small"/>
</dbReference>
<dbReference type="Gene3D" id="3.40.640.10">
    <property type="entry name" value="Type I PLP-dependent aspartate aminotransferase-like (Major domain)"/>
    <property type="match status" value="1"/>
</dbReference>
<evidence type="ECO:0000256" key="3">
    <source>
        <dbReference type="ARBA" id="ARBA00022576"/>
    </source>
</evidence>
<evidence type="ECO:0000256" key="2">
    <source>
        <dbReference type="ARBA" id="ARBA00007970"/>
    </source>
</evidence>
<keyword evidence="4" id="KW-0808">Transferase</keyword>
<comment type="caution">
    <text evidence="9">The sequence shown here is derived from an EMBL/GenBank/DDBJ whole genome shotgun (WGS) entry which is preliminary data.</text>
</comment>
<evidence type="ECO:0000256" key="6">
    <source>
        <dbReference type="ARBA" id="ARBA00029440"/>
    </source>
</evidence>
<dbReference type="SUPFAM" id="SSF53383">
    <property type="entry name" value="PLP-dependent transferases"/>
    <property type="match status" value="1"/>
</dbReference>
<dbReference type="CDD" id="cd00609">
    <property type="entry name" value="AAT_like"/>
    <property type="match status" value="1"/>
</dbReference>
<keyword evidence="10" id="KW-1185">Reference proteome</keyword>
<dbReference type="NCBIfam" id="NF006014">
    <property type="entry name" value="PRK08153.1"/>
    <property type="match status" value="1"/>
</dbReference>
<dbReference type="Proteomes" id="UP000275530">
    <property type="component" value="Unassembled WGS sequence"/>
</dbReference>
<evidence type="ECO:0000256" key="7">
    <source>
        <dbReference type="RuleBase" id="RU003693"/>
    </source>
</evidence>
<feature type="domain" description="Aminotransferase class I/classII large" evidence="8">
    <location>
        <begin position="39"/>
        <end position="358"/>
    </location>
</feature>
<evidence type="ECO:0000259" key="8">
    <source>
        <dbReference type="Pfam" id="PF00155"/>
    </source>
</evidence>
<evidence type="ECO:0000256" key="1">
    <source>
        <dbReference type="ARBA" id="ARBA00001933"/>
    </source>
</evidence>
<dbReference type="GO" id="GO:0030170">
    <property type="term" value="F:pyridoxal phosphate binding"/>
    <property type="evidence" value="ECO:0007669"/>
    <property type="project" value="InterPro"/>
</dbReference>
<dbReference type="InterPro" id="IPR001917">
    <property type="entry name" value="Aminotrans_II_pyridoxalP_BS"/>
</dbReference>
<dbReference type="PANTHER" id="PTHR43643:SF3">
    <property type="entry name" value="HISTIDINOL-PHOSPHATE AMINOTRANSFERASE"/>
    <property type="match status" value="1"/>
</dbReference>
<name>A0A6M7TLK4_9HYPH</name>
<gene>
    <name evidence="9" type="ORF">D3242_20140</name>
</gene>
<dbReference type="PANTHER" id="PTHR43643">
    <property type="entry name" value="HISTIDINOL-PHOSPHATE AMINOTRANSFERASE 2"/>
    <property type="match status" value="1"/>
</dbReference>
<accession>A0A6M7TLK4</accession>
<reference evidence="9 10" key="1">
    <citation type="submission" date="2018-09" db="EMBL/GenBank/DDBJ databases">
        <title>Mesorhizobium carmichaelinearum sp. nov. isolated from Carmichaelinea spp. root nodules in New Zealand.</title>
        <authorList>
            <person name="De Meyer S.E."/>
        </authorList>
    </citation>
    <scope>NUCLEOTIDE SEQUENCE [LARGE SCALE GENOMIC DNA]</scope>
    <source>
        <strain evidence="9 10">LMG 28313</strain>
    </source>
</reference>
<evidence type="ECO:0000313" key="10">
    <source>
        <dbReference type="Proteomes" id="UP000275530"/>
    </source>
</evidence>
<dbReference type="AlphaFoldDB" id="A0A6M7TLK4"/>
<dbReference type="Gene3D" id="3.90.1150.10">
    <property type="entry name" value="Aspartate Aminotransferase, domain 1"/>
    <property type="match status" value="1"/>
</dbReference>